<feature type="transmembrane region" description="Helical" evidence="9">
    <location>
        <begin position="237"/>
        <end position="257"/>
    </location>
</feature>
<keyword evidence="2" id="KW-1003">Cell membrane</keyword>
<accession>A0A0P0EPG7</accession>
<evidence type="ECO:0000256" key="4">
    <source>
        <dbReference type="ARBA" id="ARBA00022679"/>
    </source>
</evidence>
<evidence type="ECO:0000256" key="6">
    <source>
        <dbReference type="ARBA" id="ARBA00022989"/>
    </source>
</evidence>
<name>A0A0P0EPG7_AZOBR</name>
<dbReference type="EMBL" id="CP032339">
    <property type="protein sequence ID" value="QCO08796.1"/>
    <property type="molecule type" value="Genomic_DNA"/>
</dbReference>
<dbReference type="InterPro" id="IPR001173">
    <property type="entry name" value="Glyco_trans_2-like"/>
</dbReference>
<evidence type="ECO:0000256" key="9">
    <source>
        <dbReference type="SAM" id="Phobius"/>
    </source>
</evidence>
<dbReference type="GeneID" id="56452108"/>
<evidence type="ECO:0000259" key="10">
    <source>
        <dbReference type="Pfam" id="PF00535"/>
    </source>
</evidence>
<proteinExistence type="inferred from homology"/>
<evidence type="ECO:0000256" key="3">
    <source>
        <dbReference type="ARBA" id="ARBA00022676"/>
    </source>
</evidence>
<evidence type="ECO:0000313" key="14">
    <source>
        <dbReference type="Proteomes" id="UP001277471"/>
    </source>
</evidence>
<dbReference type="GO" id="GO:0016757">
    <property type="term" value="F:glycosyltransferase activity"/>
    <property type="evidence" value="ECO:0007669"/>
    <property type="project" value="UniProtKB-KW"/>
</dbReference>
<dbReference type="SUPFAM" id="SSF53448">
    <property type="entry name" value="Nucleotide-diphospho-sugar transferases"/>
    <property type="match status" value="1"/>
</dbReference>
<dbReference type="Gene3D" id="3.90.550.10">
    <property type="entry name" value="Spore Coat Polysaccharide Biosynthesis Protein SpsA, Chain A"/>
    <property type="match status" value="1"/>
</dbReference>
<dbReference type="Proteomes" id="UP001277471">
    <property type="component" value="Unassembled WGS sequence"/>
</dbReference>
<keyword evidence="7 9" id="KW-0472">Membrane</keyword>
<protein>
    <submittedName>
        <fullName evidence="11 12">Glycosyltransferase</fullName>
        <ecNumber evidence="11">2.4.-.-</ecNumber>
    </submittedName>
</protein>
<dbReference type="Proteomes" id="UP000298774">
    <property type="component" value="Chromosome"/>
</dbReference>
<dbReference type="AlphaFoldDB" id="A0A0P0EPG7"/>
<reference evidence="11 14" key="2">
    <citation type="submission" date="2023-11" db="EMBL/GenBank/DDBJ databases">
        <title>MicrobeMod: A computational toolkit for identifying prokaryotic methylation and restriction-modification with nanopore sequencing.</title>
        <authorList>
            <person name="Crits-Christoph A."/>
            <person name="Kang S.C."/>
            <person name="Lee H."/>
            <person name="Ostrov N."/>
        </authorList>
    </citation>
    <scope>NUCLEOTIDE SEQUENCE [LARGE SCALE GENOMIC DNA]</scope>
    <source>
        <strain evidence="11 14">ATCC 29145</strain>
    </source>
</reference>
<keyword evidence="4 12" id="KW-0808">Transferase</keyword>
<dbReference type="PANTHER" id="PTHR48090:SF1">
    <property type="entry name" value="PROPHAGE BACTOPRENOL GLUCOSYL TRANSFERASE HOMOLOG"/>
    <property type="match status" value="1"/>
</dbReference>
<comment type="similarity">
    <text evidence="8">Belongs to the glycosyltransferase 2 family. GtrB subfamily.</text>
</comment>
<dbReference type="RefSeq" id="WP_035671033.1">
    <property type="nucleotide sequence ID" value="NZ_CP012914.1"/>
</dbReference>
<feature type="transmembrane region" description="Helical" evidence="9">
    <location>
        <begin position="269"/>
        <end position="294"/>
    </location>
</feature>
<dbReference type="CDD" id="cd04187">
    <property type="entry name" value="DPM1_like_bac"/>
    <property type="match status" value="1"/>
</dbReference>
<keyword evidence="6 9" id="KW-1133">Transmembrane helix</keyword>
<dbReference type="EC" id="2.4.-.-" evidence="11"/>
<sequence>MQHAVAGTPRLSVVVPCYNEAEGIGELHRRVSAACRAEVGESYELILVDDGSRDGTWGRIATLVRDDPAVTGVRLSRNHGHQLALTAGLHVCRGERILIIDADLQDPPELLTTMMARMDAGADVVYGTRMARDGETWFKKGTAALFYRLLDRLVDIEIPKDTGDFRLMSRRALEVLNAMPEQHRFIRGMVSWIGLKQEPLPYDRQARAVGETKYPLGKMIRFAVDAITSFSIKPLRAASYVGFFFALCAVLALGYALVSWAQHATVPGWTSVMVVSLVLGSTQLLILGVLGEYLGRLYMETKQRPLFVVDRIARHPDAIAAQVAAQAAAQAAAAGAGGQAVPDPVVVHLGTGIAAAAGAFSRIEAKSGANS</sequence>
<evidence type="ECO:0000256" key="7">
    <source>
        <dbReference type="ARBA" id="ARBA00023136"/>
    </source>
</evidence>
<keyword evidence="3 11" id="KW-0328">Glycosyltransferase</keyword>
<gene>
    <name evidence="12" type="ORF">D3868_06900</name>
    <name evidence="11" type="ORF">SIM66_28020</name>
</gene>
<evidence type="ECO:0000256" key="2">
    <source>
        <dbReference type="ARBA" id="ARBA00022475"/>
    </source>
</evidence>
<keyword evidence="5 9" id="KW-0812">Transmembrane</keyword>
<dbReference type="GO" id="GO:0005886">
    <property type="term" value="C:plasma membrane"/>
    <property type="evidence" value="ECO:0007669"/>
    <property type="project" value="UniProtKB-SubCell"/>
</dbReference>
<dbReference type="PANTHER" id="PTHR48090">
    <property type="entry name" value="UNDECAPRENYL-PHOSPHATE 4-DEOXY-4-FORMAMIDO-L-ARABINOSE TRANSFERASE-RELATED"/>
    <property type="match status" value="1"/>
</dbReference>
<keyword evidence="14" id="KW-1185">Reference proteome</keyword>
<reference evidence="12 13" key="1">
    <citation type="submission" date="2018-09" db="EMBL/GenBank/DDBJ databases">
        <title>Whole genome based analysis of evolution and adaptive divergence in Indian and Brazilian strains of Azospirillum brasilense.</title>
        <authorList>
            <person name="Singh C."/>
            <person name="Tripathi A.K."/>
        </authorList>
    </citation>
    <scope>NUCLEOTIDE SEQUENCE [LARGE SCALE GENOMIC DNA]</scope>
    <source>
        <strain evidence="12 13">MTCC4038</strain>
    </source>
</reference>
<dbReference type="KEGG" id="abf:AMK58_12680"/>
<evidence type="ECO:0000256" key="5">
    <source>
        <dbReference type="ARBA" id="ARBA00022692"/>
    </source>
</evidence>
<evidence type="ECO:0000313" key="13">
    <source>
        <dbReference type="Proteomes" id="UP000298774"/>
    </source>
</evidence>
<dbReference type="Pfam" id="PF00535">
    <property type="entry name" value="Glycos_transf_2"/>
    <property type="match status" value="1"/>
</dbReference>
<feature type="domain" description="Glycosyltransferase 2-like" evidence="10">
    <location>
        <begin position="12"/>
        <end position="174"/>
    </location>
</feature>
<evidence type="ECO:0000313" key="11">
    <source>
        <dbReference type="EMBL" id="MDX5955022.1"/>
    </source>
</evidence>
<dbReference type="InterPro" id="IPR050256">
    <property type="entry name" value="Glycosyltransferase_2"/>
</dbReference>
<evidence type="ECO:0000256" key="1">
    <source>
        <dbReference type="ARBA" id="ARBA00004651"/>
    </source>
</evidence>
<dbReference type="InterPro" id="IPR029044">
    <property type="entry name" value="Nucleotide-diphossugar_trans"/>
</dbReference>
<comment type="subcellular location">
    <subcellularLocation>
        <location evidence="1">Cell membrane</location>
        <topology evidence="1">Multi-pass membrane protein</topology>
    </subcellularLocation>
</comment>
<organism evidence="12 13">
    <name type="scientific">Azospirillum brasilense</name>
    <dbReference type="NCBI Taxonomy" id="192"/>
    <lineage>
        <taxon>Bacteria</taxon>
        <taxon>Pseudomonadati</taxon>
        <taxon>Pseudomonadota</taxon>
        <taxon>Alphaproteobacteria</taxon>
        <taxon>Rhodospirillales</taxon>
        <taxon>Azospirillaceae</taxon>
        <taxon>Azospirillum</taxon>
    </lineage>
</organism>
<dbReference type="FunFam" id="3.90.550.10:FF:000079">
    <property type="entry name" value="Probable glycosyl transferase"/>
    <property type="match status" value="1"/>
</dbReference>
<evidence type="ECO:0000256" key="8">
    <source>
        <dbReference type="ARBA" id="ARBA00038152"/>
    </source>
</evidence>
<evidence type="ECO:0000313" key="12">
    <source>
        <dbReference type="EMBL" id="QCO08796.1"/>
    </source>
</evidence>
<dbReference type="EMBL" id="JAWXYC010000004">
    <property type="protein sequence ID" value="MDX5955022.1"/>
    <property type="molecule type" value="Genomic_DNA"/>
</dbReference>